<protein>
    <recommendedName>
        <fullName evidence="3">N-acetylglucosamine-induced protein 1</fullName>
    </recommendedName>
</protein>
<dbReference type="PANTHER" id="PTHR35020:SF2">
    <property type="entry name" value="N-ACETYLGLUCOSAMINE-INDUCED PROTEIN 1"/>
    <property type="match status" value="1"/>
</dbReference>
<evidence type="ECO:0000313" key="2">
    <source>
        <dbReference type="Proteomes" id="UP000095023"/>
    </source>
</evidence>
<name>A0A1E4TDA3_9ASCO</name>
<keyword evidence="2" id="KW-1185">Reference proteome</keyword>
<proteinExistence type="predicted"/>
<accession>A0A1E4TDA3</accession>
<dbReference type="GO" id="GO:0006044">
    <property type="term" value="P:N-acetylglucosamine metabolic process"/>
    <property type="evidence" value="ECO:0007669"/>
    <property type="project" value="TreeGrafter"/>
</dbReference>
<dbReference type="EMBL" id="KV453843">
    <property type="protein sequence ID" value="ODV89734.1"/>
    <property type="molecule type" value="Genomic_DNA"/>
</dbReference>
<evidence type="ECO:0000313" key="1">
    <source>
        <dbReference type="EMBL" id="ODV89734.1"/>
    </source>
</evidence>
<dbReference type="InterPro" id="IPR022036">
    <property type="entry name" value="DUF3605"/>
</dbReference>
<reference evidence="2" key="1">
    <citation type="submission" date="2016-02" db="EMBL/GenBank/DDBJ databases">
        <title>Comparative genomics of biotechnologically important yeasts.</title>
        <authorList>
            <consortium name="DOE Joint Genome Institute"/>
            <person name="Riley R."/>
            <person name="Haridas S."/>
            <person name="Wolfe K.H."/>
            <person name="Lopes M.R."/>
            <person name="Hittinger C.T."/>
            <person name="Goker M."/>
            <person name="Salamov A."/>
            <person name="Wisecaver J."/>
            <person name="Long T.M."/>
            <person name="Aerts A.L."/>
            <person name="Barry K."/>
            <person name="Choi C."/>
            <person name="Clum A."/>
            <person name="Coughlan A.Y."/>
            <person name="Deshpande S."/>
            <person name="Douglass A.P."/>
            <person name="Hanson S.J."/>
            <person name="Klenk H.-P."/>
            <person name="Labutti K."/>
            <person name="Lapidus A."/>
            <person name="Lindquist E."/>
            <person name="Lipzen A."/>
            <person name="Meier-Kolthoff J.P."/>
            <person name="Ohm R.A."/>
            <person name="Otillar R.P."/>
            <person name="Pangilinan J."/>
            <person name="Peng Y."/>
            <person name="Rokas A."/>
            <person name="Rosa C.A."/>
            <person name="Scheuner C."/>
            <person name="Sibirny A.A."/>
            <person name="Slot J.C."/>
            <person name="Stielow J.B."/>
            <person name="Sun H."/>
            <person name="Kurtzman C.P."/>
            <person name="Blackwell M."/>
            <person name="Jeffries T.W."/>
            <person name="Grigoriev I.V."/>
        </authorList>
    </citation>
    <scope>NUCLEOTIDE SEQUENCE [LARGE SCALE GENOMIC DNA]</scope>
    <source>
        <strain evidence="2">NRRL Y-17796</strain>
    </source>
</reference>
<dbReference type="GO" id="GO:0005737">
    <property type="term" value="C:cytoplasm"/>
    <property type="evidence" value="ECO:0007669"/>
    <property type="project" value="TreeGrafter"/>
</dbReference>
<dbReference type="AlphaFoldDB" id="A0A1E4TDA3"/>
<dbReference type="OrthoDB" id="10053431at2759"/>
<gene>
    <name evidence="1" type="ORF">CANCADRAFT_58588</name>
</gene>
<dbReference type="Pfam" id="PF12239">
    <property type="entry name" value="DUF3605"/>
    <property type="match status" value="1"/>
</dbReference>
<organism evidence="1 2">
    <name type="scientific">Tortispora caseinolytica NRRL Y-17796</name>
    <dbReference type="NCBI Taxonomy" id="767744"/>
    <lineage>
        <taxon>Eukaryota</taxon>
        <taxon>Fungi</taxon>
        <taxon>Dikarya</taxon>
        <taxon>Ascomycota</taxon>
        <taxon>Saccharomycotina</taxon>
        <taxon>Trigonopsidomycetes</taxon>
        <taxon>Trigonopsidales</taxon>
        <taxon>Trigonopsidaceae</taxon>
        <taxon>Tortispora</taxon>
    </lineage>
</organism>
<dbReference type="PANTHER" id="PTHR35020">
    <property type="entry name" value="N-ACETYLGLUCOSAMINE-INDUCED PROTEIN 1"/>
    <property type="match status" value="1"/>
</dbReference>
<dbReference type="Proteomes" id="UP000095023">
    <property type="component" value="Unassembled WGS sequence"/>
</dbReference>
<evidence type="ECO:0008006" key="3">
    <source>
        <dbReference type="Google" id="ProtNLM"/>
    </source>
</evidence>
<sequence>MPDRDKQIITGKLVTEIMDWNEAQLVIRENRLEDFRRTPDCLWSYYIWKKQNPDILESVLAKLGWSDMTPSNPELLADPADVKILPNDFPYAIDPSITHLVVWTKTKIPYVSSNGDITDEGRSKIDAYVHQTFVSALNKDPKDVLWFRNWSALQSVKAIPHFHVLLRNVPQKDIDKLVGSPGTI</sequence>